<feature type="compositionally biased region" description="Low complexity" evidence="1">
    <location>
        <begin position="2432"/>
        <end position="2449"/>
    </location>
</feature>
<feature type="compositionally biased region" description="Polar residues" evidence="1">
    <location>
        <begin position="744"/>
        <end position="757"/>
    </location>
</feature>
<feature type="region of interest" description="Disordered" evidence="1">
    <location>
        <begin position="1872"/>
        <end position="1941"/>
    </location>
</feature>
<dbReference type="PROSITE" id="PS50006">
    <property type="entry name" value="FHA_DOMAIN"/>
    <property type="match status" value="1"/>
</dbReference>
<dbReference type="SMART" id="SM00240">
    <property type="entry name" value="FHA"/>
    <property type="match status" value="1"/>
</dbReference>
<organism evidence="3 4">
    <name type="scientific">Aplysia californica</name>
    <name type="common">California sea hare</name>
    <dbReference type="NCBI Taxonomy" id="6500"/>
    <lineage>
        <taxon>Eukaryota</taxon>
        <taxon>Metazoa</taxon>
        <taxon>Spiralia</taxon>
        <taxon>Lophotrochozoa</taxon>
        <taxon>Mollusca</taxon>
        <taxon>Gastropoda</taxon>
        <taxon>Heterobranchia</taxon>
        <taxon>Euthyneura</taxon>
        <taxon>Tectipleura</taxon>
        <taxon>Aplysiida</taxon>
        <taxon>Aplysioidea</taxon>
        <taxon>Aplysiidae</taxon>
        <taxon>Aplysia</taxon>
    </lineage>
</organism>
<dbReference type="Proteomes" id="UP000694888">
    <property type="component" value="Unplaced"/>
</dbReference>
<dbReference type="SUPFAM" id="SSF140576">
    <property type="entry name" value="HIV integrase-binding domain"/>
    <property type="match status" value="1"/>
</dbReference>
<feature type="compositionally biased region" description="Basic and acidic residues" evidence="1">
    <location>
        <begin position="2905"/>
        <end position="2930"/>
    </location>
</feature>
<feature type="region of interest" description="Disordered" evidence="1">
    <location>
        <begin position="215"/>
        <end position="264"/>
    </location>
</feature>
<feature type="compositionally biased region" description="Low complexity" evidence="1">
    <location>
        <begin position="3153"/>
        <end position="3168"/>
    </location>
</feature>
<feature type="compositionally biased region" description="Basic and acidic residues" evidence="1">
    <location>
        <begin position="2798"/>
        <end position="2821"/>
    </location>
</feature>
<evidence type="ECO:0000259" key="2">
    <source>
        <dbReference type="PROSITE" id="PS50006"/>
    </source>
</evidence>
<feature type="region of interest" description="Disordered" evidence="1">
    <location>
        <begin position="2704"/>
        <end position="2729"/>
    </location>
</feature>
<feature type="compositionally biased region" description="Low complexity" evidence="1">
    <location>
        <begin position="729"/>
        <end position="743"/>
    </location>
</feature>
<feature type="region of interest" description="Disordered" evidence="1">
    <location>
        <begin position="2349"/>
        <end position="2463"/>
    </location>
</feature>
<feature type="compositionally biased region" description="Basic and acidic residues" evidence="1">
    <location>
        <begin position="2719"/>
        <end position="2729"/>
    </location>
</feature>
<dbReference type="InterPro" id="IPR008984">
    <property type="entry name" value="SMAD_FHA_dom_sf"/>
</dbReference>
<feature type="region of interest" description="Disordered" evidence="1">
    <location>
        <begin position="1707"/>
        <end position="1733"/>
    </location>
</feature>
<feature type="compositionally biased region" description="Basic and acidic residues" evidence="1">
    <location>
        <begin position="1142"/>
        <end position="1153"/>
    </location>
</feature>
<feature type="compositionally biased region" description="Polar residues" evidence="1">
    <location>
        <begin position="217"/>
        <end position="236"/>
    </location>
</feature>
<feature type="region of interest" description="Disordered" evidence="1">
    <location>
        <begin position="1116"/>
        <end position="1164"/>
    </location>
</feature>
<feature type="compositionally biased region" description="Basic and acidic residues" evidence="1">
    <location>
        <begin position="2364"/>
        <end position="2383"/>
    </location>
</feature>
<name>A0ABM1AAY7_APLCA</name>
<feature type="compositionally biased region" description="Polar residues" evidence="1">
    <location>
        <begin position="955"/>
        <end position="964"/>
    </location>
</feature>
<dbReference type="Pfam" id="PF00498">
    <property type="entry name" value="FHA"/>
    <property type="match status" value="1"/>
</dbReference>
<keyword evidence="3" id="KW-1185">Reference proteome</keyword>
<feature type="compositionally biased region" description="Basic and acidic residues" evidence="1">
    <location>
        <begin position="2597"/>
        <end position="2611"/>
    </location>
</feature>
<feature type="compositionally biased region" description="Polar residues" evidence="1">
    <location>
        <begin position="2631"/>
        <end position="2645"/>
    </location>
</feature>
<dbReference type="Gene3D" id="1.20.930.10">
    <property type="entry name" value="Conserved domain common to transcription factors TFIIS, elongin A, CRSP70"/>
    <property type="match status" value="1"/>
</dbReference>
<feature type="compositionally biased region" description="Basic and acidic residues" evidence="1">
    <location>
        <begin position="2397"/>
        <end position="2415"/>
    </location>
</feature>
<feature type="compositionally biased region" description="Polar residues" evidence="1">
    <location>
        <begin position="3057"/>
        <end position="3076"/>
    </location>
</feature>
<reference evidence="4" key="1">
    <citation type="submission" date="2025-08" db="UniProtKB">
        <authorList>
            <consortium name="RefSeq"/>
        </authorList>
    </citation>
    <scope>IDENTIFICATION</scope>
</reference>
<feature type="region of interest" description="Disordered" evidence="1">
    <location>
        <begin position="1393"/>
        <end position="1442"/>
    </location>
</feature>
<accession>A0ABM1AAY7</accession>
<evidence type="ECO:0000313" key="4">
    <source>
        <dbReference type="RefSeq" id="XP_012944231.1"/>
    </source>
</evidence>
<feature type="region of interest" description="Disordered" evidence="1">
    <location>
        <begin position="626"/>
        <end position="661"/>
    </location>
</feature>
<feature type="region of interest" description="Disordered" evidence="1">
    <location>
        <begin position="2062"/>
        <end position="2116"/>
    </location>
</feature>
<feature type="region of interest" description="Disordered" evidence="1">
    <location>
        <begin position="514"/>
        <end position="546"/>
    </location>
</feature>
<dbReference type="RefSeq" id="XP_012944231.1">
    <property type="nucleotide sequence ID" value="XM_013088777.2"/>
</dbReference>
<feature type="compositionally biased region" description="Basic and acidic residues" evidence="1">
    <location>
        <begin position="2974"/>
        <end position="2984"/>
    </location>
</feature>
<gene>
    <name evidence="4" type="primary">LOC101860531</name>
</gene>
<sequence>MSVDMASSRAKNQCQTEEALNSSGLRQYHLRRIGPPATKQGVADVMDLSKVTSLIGRNRNQVDFLLDSSNPVTSQYISRLHARIVRQSENFHRLYDDSLNGIFINNAKIQGSVVLQEGDIITFGHPHGVRLAAGVWMRQPDSEYQFIFEQCSCFETSRKEKSGVLEDKINIPQVGTSVPQTPVKPTATLDSEAVLSASKILDKCITTISGLAESLGANPTTPQGKSVVSARGSTAFPSPKAAAQSSVASSDGQSAGVDASEEQNQRRITEFLDRSVRLDTSSVCENTFVSNESMCCEDSSMKSPLRPGVHVTTVPSSSPVPSSNLLRPPNLCQNSPATVHNDCRANTPSETDTKLKRGVDVFVQVAKKSEDKECQFTLPNSEARVPLIESSADKSSRNSSSVGATPPCKSLPDEPTVFTHLCASPPAPSSKHGLSSPPKSDSTTVPLNRVDKNVECSIQPLEIGTDSSGKTLCSDGIITQMKPSKDRETDAACDIVNVGPESCKTLYVYSEENKEHSELVEKEIDSSSTSRDGSKQEDTGGRNIGDDVISVVHSEQEERFRNVHSHAGNRKAQFLPVTSTENVLEPEENDAEVSPSLTGAEVLPSVIDREVLPSVTDREVLTSLTDREVSPSLTDREVSPSLTDREVSPSLTDREMSPSLTDREVLPSLTDREVLPSLTDREVLPSVTNAYVRNVQLNALPKNNLNVYSAESHLVTAAEIVESSAAFVVDSSPSSGSGVGPDSQLSEQLGSNAQSDRLASVLPGESCRPEPHSSGQLGGDSNRCGTEHQMYEVIESCSQYDWQTPELFGNSGQSDRQSLEQPSSQSDRQSLEQPSSQSDRQSLEQPSSQSDRQSLEQPSSQSDRQSLEQPSSQSDCQSLEQPSSQSDSQSLEQPGNNSQSDHQALEPPSSQSDHQSLEQPSSQSDHQSLEQPSSQNDHQSLEQPSSQSDHESLQKAGSSNQADHTSVVECNAEHHEEIEDHGSHAPKLMKPDLGENTMEPDSDSNAMLFDDNTAPVWINEPSVSSCTGSNNVLPPTTVCVSEAPGQNDVNGGSVDTVVSKVMSACKELSVQCQRSVDVRDKSASVHVEFSDEDDARDADFSSSKVSVEHVILNLLNSQEDEEEIPNVATSSESGQIQTMSPADDKEVEKHDSNQKINNNSNQGFPENAFVNVRNFSMNATEKNLSAENEDLLVGGSGALKAVDVPSVRGEDFGKTHLPVHDEGLEGNTCTDNCGASGEKMIEIPQQVTDGDVLSGYREALAGGASGKSTSVVNDTVLHRGARISGETAAAENGEVFVETGSVSKGESEDTTSISMFVYSQETKMDESNPTTLVETDDETNLATKKTDANKKEDLIKTTDHAEGERRESLDITEIVDNDNTVVIVGEGNDENTEAVNVPEENDENTEAVSVPKGSDENTEAVSLPEENDENTEVVSMPEGGDEDMEALSVSSDVSKMSCYVTSTPVESAEGAAVKSELALSGLSPVQECGSESESSPPTTNDNTLVIDASQEVTLSRRTSQGFEITLGATDDAFLQRDFQNNTSDVTSDLCSVKDMNGEDDVVNTNTDLSPNSCTLTKHLPADEGGKLPGLDVTACLLGTPNNENDGIMQNEENEFNLDTTVSTNQVQINSECQVADATHDFNIEGQTGLMEMSQDVTLDNEEKAVSTLSEGNKGVDCDGDESNFPSGQAGSLVDILSQRPAGEDILGVESDHRDSGGRNTGEKVENNTSFEKSSRVVSVKECREKVKKNVSRVETRKSGRAVLQRLKTTTHRGKEGRGIVAELSRNSKGASAKKAEFSSNCSGNADEEMRRMREVVATNYNVQFSVDADMRLLREVVTTNYNMVLGPSIGTYSEKEEFLCGENNCERVKECANNPTRDSEETDDADHKEQKRQCVLASVEKDPSQSAGHPLCKKDLEPGLSSDQAKGEVGATEQPSIDSVRHPDSLVGEVVNAEMETLTVDCGERVGRDEMKRLGGLETAAMKEPKKLFTEELNNVDDDEVNSALKSEEKSCLSHHTHAVSDESGKMICDSVGESVEPDDQVAGECSSEEIPIQGDIFALRTENGSDVRWPYGSETGPSQSDSAQKLDTDDTCKLTDDTSKLADTSKLTDDTSKLSDDTCKLTAENCKLADENCKPADAVPESFPEDSEAAKHVDGSSQVQSTPELFSQSCPSSESDTERGVTSSSVDNAESIEMAACVYDDVVVVESETINFNTSRNNTVSDQDDSRIECKQLKESETVELLTSGAEVTSSYQNENPRRDDLTNMTLSCVEESGDPAVRKDDFIKGLGLLHVGDTPVSESSPPIFLTQGFLETSSLSPSYVLPLEENSVEPKQNENIMPIPVEAISVHSHSSENVSRSIQISGDRDESSGDENAHVFNKDESSGDENAQDESSGDLDAHVFNKDESSDDKDAHVFKLPALSTLENVSSDKSSVSPGDGSDQSDSQVSEVSDEQRSVTSGISDFADEDDLNLVFSQAESSTDTVDLHSDILSDFSFPVIFEEDDEEAKSEVLGETHNEQKDHAHSNPLGEKLLTSETTESANLSIVDPNAVSLNNSLTSDEKVEDFVESENCITTGIGSAVKESGVSDGEIVTEFDADARQDRRSDVEENSKSGSLKSNVASHCESLCDLENSSRTAAQDPSNSGHSEDRSNSGQSDPVSDSPGRMNPREMCTADVAGVVWEENSTRETYQMSEKLNEITHVEDQSDHLSVLTAGGETTEQRSEVKRDSQRDECCSGLSDCVENWTKPEAETVDASSDRLDGGQCESVAVQSKGELVECNVGVGEIHPVDSGYGTTECLDKSADTESDGRRVGEDRTGKERNDLQTVQTCEDDGAEMRSNTEASSGGCCSKNDGVADSQRTSFKILSCETSNGENCQSNDEQTFDEQTFGDKDPPVEMCINLTKNEGKMKRKSAENLESQEKRGKFDEGSEHLVLECEGHAVTEESSAHLYHSHVNLQESEIKESGSEVEELEEKLPCSIEERSKRQRSPNSPSSEERVSSVRKRSRPSTSADEEWADDFHAGDDFQVPGQQNVSHELPYTKIKTPRLERVPDIDGTSCSTTSPTHHATECTDNQAPSDMSSSNVWSSPPLSASPLKKNKHPFSLPSLPPSPTPEEKMQLENSPVRVQRGGLSRLENRQTLYSPPQPGHPSGTSAHSSLWSPSPSLTSRRQTMASDGDRFVRRQRLQDAVLQELMRIESDLSNCLDDDDNDQGTETMMTILEDLDTLPINPRLLSAFPQVIDTLEKCDSDRQNGDARKLSQMICSRYKNLILS</sequence>
<feature type="compositionally biased region" description="Polar residues" evidence="1">
    <location>
        <begin position="437"/>
        <end position="446"/>
    </location>
</feature>
<feature type="compositionally biased region" description="Basic and acidic residues" evidence="1">
    <location>
        <begin position="1709"/>
        <end position="1725"/>
    </location>
</feature>
<feature type="region of interest" description="Disordered" evidence="1">
    <location>
        <begin position="2505"/>
        <end position="2529"/>
    </location>
</feature>
<dbReference type="InterPro" id="IPR036218">
    <property type="entry name" value="HIVI-bd_sf"/>
</dbReference>
<feature type="compositionally biased region" description="Polar residues" evidence="1">
    <location>
        <begin position="1127"/>
        <end position="1140"/>
    </location>
</feature>
<feature type="compositionally biased region" description="Polar residues" evidence="1">
    <location>
        <begin position="2349"/>
        <end position="2362"/>
    </location>
</feature>
<dbReference type="Gene3D" id="2.60.200.20">
    <property type="match status" value="1"/>
</dbReference>
<evidence type="ECO:0000256" key="1">
    <source>
        <dbReference type="SAM" id="MobiDB-lite"/>
    </source>
</evidence>
<feature type="region of interest" description="Disordered" evidence="1">
    <location>
        <begin position="2577"/>
        <end position="2669"/>
    </location>
</feature>
<feature type="compositionally biased region" description="Polar residues" evidence="1">
    <location>
        <begin position="2612"/>
        <end position="2621"/>
    </location>
</feature>
<dbReference type="SUPFAM" id="SSF49879">
    <property type="entry name" value="SMAD/FHA domain"/>
    <property type="match status" value="1"/>
</dbReference>
<evidence type="ECO:0000313" key="3">
    <source>
        <dbReference type="Proteomes" id="UP000694888"/>
    </source>
</evidence>
<feature type="compositionally biased region" description="Basic and acidic residues" evidence="1">
    <location>
        <begin position="2107"/>
        <end position="2116"/>
    </location>
</feature>
<feature type="compositionally biased region" description="Basic and acidic residues" evidence="1">
    <location>
        <begin position="2508"/>
        <end position="2524"/>
    </location>
</feature>
<dbReference type="InterPro" id="IPR000253">
    <property type="entry name" value="FHA_dom"/>
</dbReference>
<proteinExistence type="predicted"/>
<feature type="compositionally biased region" description="Polar residues" evidence="1">
    <location>
        <begin position="1154"/>
        <end position="1164"/>
    </location>
</feature>
<feature type="region of interest" description="Disordered" evidence="1">
    <location>
        <begin position="729"/>
        <end position="784"/>
    </location>
</feature>
<feature type="compositionally biased region" description="Polar residues" evidence="1">
    <location>
        <begin position="9"/>
        <end position="20"/>
    </location>
</feature>
<feature type="region of interest" description="Disordered" evidence="1">
    <location>
        <begin position="389"/>
        <end position="446"/>
    </location>
</feature>
<feature type="compositionally biased region" description="Polar residues" evidence="1">
    <location>
        <begin position="243"/>
        <end position="253"/>
    </location>
</feature>
<feature type="compositionally biased region" description="Basic and acidic residues" evidence="1">
    <location>
        <begin position="514"/>
        <end position="525"/>
    </location>
</feature>
<feature type="region of interest" description="Disordered" evidence="1">
    <location>
        <begin position="2961"/>
        <end position="3177"/>
    </location>
</feature>
<feature type="compositionally biased region" description="Basic and acidic residues" evidence="1">
    <location>
        <begin position="971"/>
        <end position="993"/>
    </location>
</feature>
<protein>
    <submittedName>
        <fullName evidence="4">Uncharacterized protein LOC101860531</fullName>
    </submittedName>
</protein>
<feature type="region of interest" description="Disordered" evidence="1">
    <location>
        <begin position="1"/>
        <end position="20"/>
    </location>
</feature>
<feature type="region of interest" description="Disordered" evidence="1">
    <location>
        <begin position="804"/>
        <end position="1009"/>
    </location>
</feature>
<feature type="region of interest" description="Disordered" evidence="1">
    <location>
        <begin position="2135"/>
        <end position="2188"/>
    </location>
</feature>
<feature type="compositionally biased region" description="Basic and acidic residues" evidence="1">
    <location>
        <begin position="2085"/>
        <end position="2101"/>
    </location>
</feature>
<feature type="compositionally biased region" description="Low complexity" evidence="1">
    <location>
        <begin position="3077"/>
        <end position="3106"/>
    </location>
</feature>
<feature type="compositionally biased region" description="Polar residues" evidence="1">
    <location>
        <begin position="2156"/>
        <end position="2188"/>
    </location>
</feature>
<dbReference type="InterPro" id="IPR035441">
    <property type="entry name" value="TFIIS/LEDGF_dom_sf"/>
</dbReference>
<feature type="region of interest" description="Disordered" evidence="1">
    <location>
        <begin position="2797"/>
        <end position="2821"/>
    </location>
</feature>
<feature type="region of interest" description="Disordered" evidence="1">
    <location>
        <begin position="2903"/>
        <end position="2930"/>
    </location>
</feature>
<dbReference type="GeneID" id="101860531"/>
<feature type="compositionally biased region" description="Acidic residues" evidence="1">
    <location>
        <begin position="2384"/>
        <end position="2395"/>
    </location>
</feature>
<feature type="compositionally biased region" description="Polar residues" evidence="1">
    <location>
        <begin position="810"/>
        <end position="947"/>
    </location>
</feature>
<feature type="domain" description="FHA" evidence="2">
    <location>
        <begin position="53"/>
        <end position="109"/>
    </location>
</feature>